<dbReference type="GO" id="GO:0040029">
    <property type="term" value="P:epigenetic regulation of gene expression"/>
    <property type="evidence" value="ECO:0007669"/>
    <property type="project" value="TreeGrafter"/>
</dbReference>
<dbReference type="InterPro" id="IPR000286">
    <property type="entry name" value="HDACs"/>
</dbReference>
<dbReference type="PANTHER" id="PTHR10625">
    <property type="entry name" value="HISTONE DEACETYLASE HDAC1-RELATED"/>
    <property type="match status" value="1"/>
</dbReference>
<reference evidence="4 5" key="1">
    <citation type="submission" date="2019-10" db="EMBL/GenBank/DDBJ databases">
        <title>Deinococcus sp. isolated from soil.</title>
        <authorList>
            <person name="Li Y."/>
            <person name="Wang J."/>
        </authorList>
    </citation>
    <scope>NUCLEOTIDE SEQUENCE [LARGE SCALE GENOMIC DNA]</scope>
    <source>
        <strain evidence="4 5">SDU3-2</strain>
    </source>
</reference>
<dbReference type="SUPFAM" id="SSF52768">
    <property type="entry name" value="Arginase/deacetylase"/>
    <property type="match status" value="1"/>
</dbReference>
<evidence type="ECO:0000256" key="1">
    <source>
        <dbReference type="ARBA" id="ARBA00005947"/>
    </source>
</evidence>
<evidence type="ECO:0000313" key="4">
    <source>
        <dbReference type="EMBL" id="MPY65887.1"/>
    </source>
</evidence>
<dbReference type="CDD" id="cd09993">
    <property type="entry name" value="HDAC_classIV"/>
    <property type="match status" value="1"/>
</dbReference>
<accession>A0A7X1NU63</accession>
<evidence type="ECO:0000259" key="3">
    <source>
        <dbReference type="Pfam" id="PF00850"/>
    </source>
</evidence>
<comment type="caution">
    <text evidence="4">The sequence shown here is derived from an EMBL/GenBank/DDBJ whole genome shotgun (WGS) entry which is preliminary data.</text>
</comment>
<feature type="domain" description="Histone deacetylase" evidence="3">
    <location>
        <begin position="85"/>
        <end position="327"/>
    </location>
</feature>
<keyword evidence="5" id="KW-1185">Reference proteome</keyword>
<dbReference type="PANTHER" id="PTHR10625:SF19">
    <property type="entry name" value="HISTONE DEACETYLASE 12"/>
    <property type="match status" value="1"/>
</dbReference>
<dbReference type="EMBL" id="WBSL01000001">
    <property type="protein sequence ID" value="MPY65887.1"/>
    <property type="molecule type" value="Genomic_DNA"/>
</dbReference>
<evidence type="ECO:0000313" key="5">
    <source>
        <dbReference type="Proteomes" id="UP000484842"/>
    </source>
</evidence>
<evidence type="ECO:0000256" key="2">
    <source>
        <dbReference type="ARBA" id="ARBA00022801"/>
    </source>
</evidence>
<dbReference type="PRINTS" id="PR01270">
    <property type="entry name" value="HDASUPER"/>
</dbReference>
<organism evidence="4 5">
    <name type="scientific">Deinococcus terrestris</name>
    <dbReference type="NCBI Taxonomy" id="2651870"/>
    <lineage>
        <taxon>Bacteria</taxon>
        <taxon>Thermotogati</taxon>
        <taxon>Deinococcota</taxon>
        <taxon>Deinococci</taxon>
        <taxon>Deinococcales</taxon>
        <taxon>Deinococcaceae</taxon>
        <taxon>Deinococcus</taxon>
    </lineage>
</organism>
<dbReference type="GO" id="GO:0004407">
    <property type="term" value="F:histone deacetylase activity"/>
    <property type="evidence" value="ECO:0007669"/>
    <property type="project" value="InterPro"/>
</dbReference>
<sequence>MGHRVRDRPATVGLFNPCRRCARLRHPRPTSRHTDPVSVSAPAFSHPFRAYTPAAYTFPLPEGHRFPAYKYAGVRDRLTGLLPVLDTPALRWADAARIHDPAWLRRWRRGEVTAAEERAFGLPWSGGVVERARRAAGGSLAALHDALRCGWGANLAGGTHHAFRDRAEGFCLINDAALLTRIALDEGLARRVAVLDLDVHQGNGTAALLAAESRALTVSVHGERNYPFRKERSSLDLGLPDGVTDGEYLEVLRGQVLPALEAFRPDLLLYLAGADVLAGDRFGRFALTLDGVGARNRAVLTWAREAGVPVVTMMAGGYNRDHALTVAAHARVVLDGLDVFSS</sequence>
<keyword evidence="2" id="KW-0378">Hydrolase</keyword>
<dbReference type="AlphaFoldDB" id="A0A7X1NU63"/>
<dbReference type="InterPro" id="IPR023801">
    <property type="entry name" value="His_deacetylse_dom"/>
</dbReference>
<name>A0A7X1NU63_9DEIO</name>
<dbReference type="InterPro" id="IPR037138">
    <property type="entry name" value="His_deacetylse_dom_sf"/>
</dbReference>
<dbReference type="InterPro" id="IPR023696">
    <property type="entry name" value="Ureohydrolase_dom_sf"/>
</dbReference>
<dbReference type="InterPro" id="IPR044150">
    <property type="entry name" value="HDAC_classIV"/>
</dbReference>
<comment type="similarity">
    <text evidence="1">Belongs to the histone deacetylase family.</text>
</comment>
<dbReference type="Pfam" id="PF00850">
    <property type="entry name" value="Hist_deacetyl"/>
    <property type="match status" value="1"/>
</dbReference>
<protein>
    <submittedName>
        <fullName evidence="4">Histone deacetylase</fullName>
    </submittedName>
</protein>
<proteinExistence type="inferred from homology"/>
<dbReference type="GO" id="GO:0016787">
    <property type="term" value="F:hydrolase activity"/>
    <property type="evidence" value="ECO:0007669"/>
    <property type="project" value="UniProtKB-KW"/>
</dbReference>
<gene>
    <name evidence="4" type="ORF">F8S09_04130</name>
</gene>
<dbReference type="Gene3D" id="3.40.800.20">
    <property type="entry name" value="Histone deacetylase domain"/>
    <property type="match status" value="1"/>
</dbReference>
<dbReference type="Proteomes" id="UP000484842">
    <property type="component" value="Unassembled WGS sequence"/>
</dbReference>